<protein>
    <submittedName>
        <fullName evidence="2">Uncharacterized protein</fullName>
    </submittedName>
</protein>
<organism evidence="2">
    <name type="scientific">Tanacetum cinerariifolium</name>
    <name type="common">Dalmatian daisy</name>
    <name type="synonym">Chrysanthemum cinerariifolium</name>
    <dbReference type="NCBI Taxonomy" id="118510"/>
    <lineage>
        <taxon>Eukaryota</taxon>
        <taxon>Viridiplantae</taxon>
        <taxon>Streptophyta</taxon>
        <taxon>Embryophyta</taxon>
        <taxon>Tracheophyta</taxon>
        <taxon>Spermatophyta</taxon>
        <taxon>Magnoliopsida</taxon>
        <taxon>eudicotyledons</taxon>
        <taxon>Gunneridae</taxon>
        <taxon>Pentapetalae</taxon>
        <taxon>asterids</taxon>
        <taxon>campanulids</taxon>
        <taxon>Asterales</taxon>
        <taxon>Asteraceae</taxon>
        <taxon>Asteroideae</taxon>
        <taxon>Anthemideae</taxon>
        <taxon>Anthemidinae</taxon>
        <taxon>Tanacetum</taxon>
    </lineage>
</organism>
<comment type="caution">
    <text evidence="2">The sequence shown here is derived from an EMBL/GenBank/DDBJ whole genome shotgun (WGS) entry which is preliminary data.</text>
</comment>
<accession>A0A699VER9</accession>
<name>A0A699VER9_TANCI</name>
<proteinExistence type="predicted"/>
<gene>
    <name evidence="2" type="ORF">Tci_902153</name>
</gene>
<feature type="signal peptide" evidence="1">
    <location>
        <begin position="1"/>
        <end position="24"/>
    </location>
</feature>
<dbReference type="EMBL" id="BKCJ011401553">
    <property type="protein sequence ID" value="GFD30184.1"/>
    <property type="molecule type" value="Genomic_DNA"/>
</dbReference>
<evidence type="ECO:0000313" key="2">
    <source>
        <dbReference type="EMBL" id="GFD30184.1"/>
    </source>
</evidence>
<feature type="non-terminal residue" evidence="2">
    <location>
        <position position="1"/>
    </location>
</feature>
<keyword evidence="1" id="KW-0732">Signal</keyword>
<dbReference type="AlphaFoldDB" id="A0A699VER9"/>
<feature type="chain" id="PRO_5025635375" evidence="1">
    <location>
        <begin position="25"/>
        <end position="96"/>
    </location>
</feature>
<sequence>VHLKGLNPLLILLWVLRRMHPNRGKIEAIDVYKDITLVDIETQVDMDVKLQGRIDDDNAVTKDVNATEPTVFNDEEVTITMDQTLIKMKAEKAKAP</sequence>
<evidence type="ECO:0000256" key="1">
    <source>
        <dbReference type="SAM" id="SignalP"/>
    </source>
</evidence>
<reference evidence="2" key="1">
    <citation type="journal article" date="2019" name="Sci. Rep.">
        <title>Draft genome of Tanacetum cinerariifolium, the natural source of mosquito coil.</title>
        <authorList>
            <person name="Yamashiro T."/>
            <person name="Shiraishi A."/>
            <person name="Satake H."/>
            <person name="Nakayama K."/>
        </authorList>
    </citation>
    <scope>NUCLEOTIDE SEQUENCE</scope>
</reference>